<dbReference type="InterPro" id="IPR044857">
    <property type="entry name" value="T7SS_EccB_R1"/>
</dbReference>
<evidence type="ECO:0000256" key="4">
    <source>
        <dbReference type="ARBA" id="ARBA00022692"/>
    </source>
</evidence>
<dbReference type="NCBIfam" id="TIGR03919">
    <property type="entry name" value="T7SS_EccB"/>
    <property type="match status" value="1"/>
</dbReference>
<dbReference type="Gene3D" id="2.40.50.910">
    <property type="entry name" value="Type VII secretion system EccB, repeat 3 domain"/>
    <property type="match status" value="1"/>
</dbReference>
<keyword evidence="7" id="KW-0067">ATP-binding</keyword>
<name>A0A378SH45_9MYCO</name>
<evidence type="ECO:0000256" key="7">
    <source>
        <dbReference type="ARBA" id="ARBA00022840"/>
    </source>
</evidence>
<dbReference type="GO" id="GO:0016787">
    <property type="term" value="F:hydrolase activity"/>
    <property type="evidence" value="ECO:0007669"/>
    <property type="project" value="UniProtKB-KW"/>
</dbReference>
<dbReference type="InterPro" id="IPR007795">
    <property type="entry name" value="T7SS_EccB"/>
</dbReference>
<comment type="subcellular location">
    <subcellularLocation>
        <location evidence="1">Cell membrane</location>
        <topology evidence="1">Single-pass membrane protein</topology>
    </subcellularLocation>
</comment>
<dbReference type="GO" id="GO:0005886">
    <property type="term" value="C:plasma membrane"/>
    <property type="evidence" value="ECO:0007669"/>
    <property type="project" value="UniProtKB-SubCell"/>
</dbReference>
<comment type="similarity">
    <text evidence="2">Belongs to the EccB family.</text>
</comment>
<evidence type="ECO:0000256" key="6">
    <source>
        <dbReference type="ARBA" id="ARBA00022801"/>
    </source>
</evidence>
<dbReference type="PANTHER" id="PTHR40765">
    <property type="entry name" value="ESX-2 SECRETION SYSTEM ATPASE ECCB2"/>
    <property type="match status" value="1"/>
</dbReference>
<keyword evidence="3" id="KW-1003">Cell membrane</keyword>
<keyword evidence="4 10" id="KW-0812">Transmembrane</keyword>
<dbReference type="EMBL" id="UGQM01000001">
    <property type="protein sequence ID" value="STZ42043.1"/>
    <property type="molecule type" value="Genomic_DNA"/>
</dbReference>
<evidence type="ECO:0000256" key="8">
    <source>
        <dbReference type="ARBA" id="ARBA00022989"/>
    </source>
</evidence>
<evidence type="ECO:0000256" key="9">
    <source>
        <dbReference type="ARBA" id="ARBA00023136"/>
    </source>
</evidence>
<dbReference type="GO" id="GO:0005524">
    <property type="term" value="F:ATP binding"/>
    <property type="evidence" value="ECO:0007669"/>
    <property type="project" value="UniProtKB-KW"/>
</dbReference>
<dbReference type="RefSeq" id="WP_115326757.1">
    <property type="nucleotide sequence ID" value="NZ_JACKST010000147.1"/>
</dbReference>
<keyword evidence="8 10" id="KW-1133">Transmembrane helix</keyword>
<organism evidence="11 12">
    <name type="scientific">Mycolicibacterium gilvum</name>
    <dbReference type="NCBI Taxonomy" id="1804"/>
    <lineage>
        <taxon>Bacteria</taxon>
        <taxon>Bacillati</taxon>
        <taxon>Actinomycetota</taxon>
        <taxon>Actinomycetes</taxon>
        <taxon>Mycobacteriales</taxon>
        <taxon>Mycobacteriaceae</taxon>
        <taxon>Mycolicibacterium</taxon>
    </lineage>
</organism>
<evidence type="ECO:0000313" key="11">
    <source>
        <dbReference type="EMBL" id="STZ42043.1"/>
    </source>
</evidence>
<evidence type="ECO:0000256" key="5">
    <source>
        <dbReference type="ARBA" id="ARBA00022741"/>
    </source>
</evidence>
<dbReference type="Pfam" id="PF05108">
    <property type="entry name" value="T7SS_ESX1_EccB"/>
    <property type="match status" value="1"/>
</dbReference>
<keyword evidence="6" id="KW-0378">Hydrolase</keyword>
<proteinExistence type="inferred from homology"/>
<dbReference type="AlphaFoldDB" id="A0A378SH45"/>
<protein>
    <submittedName>
        <fullName evidence="11">Type VII secretion protein EccB, Actinobacterial</fullName>
    </submittedName>
</protein>
<gene>
    <name evidence="11" type="primary">eccB1_3</name>
    <name evidence="11" type="ORF">NCTC10742_01253</name>
</gene>
<reference evidence="11 12" key="1">
    <citation type="submission" date="2018-06" db="EMBL/GenBank/DDBJ databases">
        <authorList>
            <consortium name="Pathogen Informatics"/>
            <person name="Doyle S."/>
        </authorList>
    </citation>
    <scope>NUCLEOTIDE SEQUENCE [LARGE SCALE GENOMIC DNA]</scope>
    <source>
        <strain evidence="11 12">NCTC10742</strain>
    </source>
</reference>
<dbReference type="Gene3D" id="3.30.2390.20">
    <property type="entry name" value="Type VII secretion system EccB, repeat 1 domain"/>
    <property type="match status" value="1"/>
</dbReference>
<dbReference type="PANTHER" id="PTHR40765:SF2">
    <property type="entry name" value="ESX-2 SECRETION SYSTEM ATPASE ECCB2"/>
    <property type="match status" value="1"/>
</dbReference>
<feature type="transmembrane region" description="Helical" evidence="10">
    <location>
        <begin position="41"/>
        <end position="63"/>
    </location>
</feature>
<dbReference type="Proteomes" id="UP000254291">
    <property type="component" value="Unassembled WGS sequence"/>
</dbReference>
<evidence type="ECO:0000256" key="2">
    <source>
        <dbReference type="ARBA" id="ARBA00008149"/>
    </source>
</evidence>
<evidence type="ECO:0000256" key="10">
    <source>
        <dbReference type="SAM" id="Phobius"/>
    </source>
</evidence>
<evidence type="ECO:0000313" key="12">
    <source>
        <dbReference type="Proteomes" id="UP000254291"/>
    </source>
</evidence>
<sequence length="453" mass="46663">MGQPVTRLQISGQRFLTRRMEHALVRADARMLDDPLRAQSLSLVVGAVLAAIAVAVCAVIAVVRPGGTLGDARIVVVRESGAMFVRLDDVLHPVYNLASARLLLGSPEVPRVVAQRAIDDAERGARLGIPAAPEQIPTPLSADEAAWSVCDDDRGVTTVVAGPPATEGMTAERHVLVTPRGQSAAVTYLLHGGRRSRVDLRHPAVVRALRLDGVVPQPVSMELLAALPEAPAIEPPRIPGLGAPAPGALRNRTVGTVVTVAHAGTGSPRGAGDHFVVLADGLQRIGEVTADLIRFTDARAGAEIPAVSADIVGALPVVTSLPVATYPDRADVTTASVVCATWAPTAGGHGSRTELLTGPKLPPAPRPIVVAPGREVAVPPGRSLYVRAVGLTGGDHSGGWLFLVTDAAIMFGIRDADAAAALGLVGAGVPAPWPVLATVPRGPELSRDAATGR</sequence>
<dbReference type="InterPro" id="IPR042485">
    <property type="entry name" value="T7SS_EccB_R3"/>
</dbReference>
<keyword evidence="5" id="KW-0547">Nucleotide-binding</keyword>
<accession>A0A378SH45</accession>
<keyword evidence="9 10" id="KW-0472">Membrane</keyword>
<dbReference type="GO" id="GO:0005576">
    <property type="term" value="C:extracellular region"/>
    <property type="evidence" value="ECO:0007669"/>
    <property type="project" value="TreeGrafter"/>
</dbReference>
<evidence type="ECO:0000256" key="3">
    <source>
        <dbReference type="ARBA" id="ARBA00022475"/>
    </source>
</evidence>
<evidence type="ECO:0000256" key="1">
    <source>
        <dbReference type="ARBA" id="ARBA00004162"/>
    </source>
</evidence>